<dbReference type="Pfam" id="PF03091">
    <property type="entry name" value="CutA1"/>
    <property type="match status" value="1"/>
</dbReference>
<sequence length="173" mass="18740">MLFVKLPGLILISLISQISKFSTIACTKTSSSYEPGTHSISYVTTPSDEVATKLAKGLLSRKLAACVNIIPGIKSMFQFAGMLHTETEHMMVIKTHNHNLHNMTKWVHENHPYGICEVISTPITHGNPLYLQWISDTLGYSDTVLPTGHAGRGGPGHLGAPQAPPAKKGKKLS</sequence>
<evidence type="ECO:0000256" key="2">
    <source>
        <dbReference type="SAM" id="MobiDB-lite"/>
    </source>
</evidence>
<dbReference type="Gene3D" id="3.30.70.120">
    <property type="match status" value="1"/>
</dbReference>
<evidence type="ECO:0000313" key="5">
    <source>
        <dbReference type="RefSeq" id="XP_008487671.1"/>
    </source>
</evidence>
<keyword evidence="4" id="KW-1185">Reference proteome</keyword>
<dbReference type="PANTHER" id="PTHR23419:SF8">
    <property type="entry name" value="FI09726P"/>
    <property type="match status" value="1"/>
</dbReference>
<comment type="similarity">
    <text evidence="1">Belongs to the CutA family.</text>
</comment>
<proteinExistence type="inferred from homology"/>
<organism evidence="4 5">
    <name type="scientific">Diaphorina citri</name>
    <name type="common">Asian citrus psyllid</name>
    <dbReference type="NCBI Taxonomy" id="121845"/>
    <lineage>
        <taxon>Eukaryota</taxon>
        <taxon>Metazoa</taxon>
        <taxon>Ecdysozoa</taxon>
        <taxon>Arthropoda</taxon>
        <taxon>Hexapoda</taxon>
        <taxon>Insecta</taxon>
        <taxon>Pterygota</taxon>
        <taxon>Neoptera</taxon>
        <taxon>Paraneoptera</taxon>
        <taxon>Hemiptera</taxon>
        <taxon>Sternorrhyncha</taxon>
        <taxon>Psylloidea</taxon>
        <taxon>Psyllidae</taxon>
        <taxon>Diaphorininae</taxon>
        <taxon>Diaphorina</taxon>
    </lineage>
</organism>
<dbReference type="Proteomes" id="UP000079169">
    <property type="component" value="Unplaced"/>
</dbReference>
<reference evidence="5 6" key="1">
    <citation type="submission" date="2025-04" db="UniProtKB">
        <authorList>
            <consortium name="RefSeq"/>
        </authorList>
    </citation>
    <scope>IDENTIFICATION</scope>
</reference>
<keyword evidence="3" id="KW-0732">Signal</keyword>
<dbReference type="RefSeq" id="XP_008487672.1">
    <property type="nucleotide sequence ID" value="XM_008489450.3"/>
</dbReference>
<name>A0A1S3DTL7_DIACI</name>
<evidence type="ECO:0000256" key="1">
    <source>
        <dbReference type="ARBA" id="ARBA00010169"/>
    </source>
</evidence>
<feature type="signal peptide" evidence="3">
    <location>
        <begin position="1"/>
        <end position="20"/>
    </location>
</feature>
<feature type="region of interest" description="Disordered" evidence="2">
    <location>
        <begin position="145"/>
        <end position="173"/>
    </location>
</feature>
<dbReference type="InterPro" id="IPR015867">
    <property type="entry name" value="N-reg_PII/ATP_PRibTrfase_C"/>
</dbReference>
<dbReference type="GO" id="GO:0010038">
    <property type="term" value="P:response to metal ion"/>
    <property type="evidence" value="ECO:0007669"/>
    <property type="project" value="InterPro"/>
</dbReference>
<accession>A0A1S3DTL7</accession>
<dbReference type="RefSeq" id="XP_008487671.1">
    <property type="nucleotide sequence ID" value="XM_008489449.2"/>
</dbReference>
<dbReference type="KEGG" id="dci:103524434"/>
<feature type="chain" id="PRO_5010479188" evidence="3">
    <location>
        <begin position="21"/>
        <end position="173"/>
    </location>
</feature>
<evidence type="ECO:0000313" key="4">
    <source>
        <dbReference type="Proteomes" id="UP000079169"/>
    </source>
</evidence>
<protein>
    <submittedName>
        <fullName evidence="5 6">Protein CutA homolog isoform X1</fullName>
    </submittedName>
</protein>
<dbReference type="PaxDb" id="121845-A0A1S3DTL7"/>
<dbReference type="OMA" id="TETEHMM"/>
<dbReference type="PANTHER" id="PTHR23419">
    <property type="entry name" value="DIVALENT CATION TOLERANCE CUTA-RELATED"/>
    <property type="match status" value="1"/>
</dbReference>
<dbReference type="STRING" id="121845.A0A1S3DTL7"/>
<dbReference type="AlphaFoldDB" id="A0A1S3DTL7"/>
<dbReference type="SUPFAM" id="SSF54913">
    <property type="entry name" value="GlnB-like"/>
    <property type="match status" value="1"/>
</dbReference>
<evidence type="ECO:0000313" key="6">
    <source>
        <dbReference type="RefSeq" id="XP_008487672.1"/>
    </source>
</evidence>
<dbReference type="InterPro" id="IPR004323">
    <property type="entry name" value="Ion_tolerance_CutA"/>
</dbReference>
<evidence type="ECO:0000256" key="3">
    <source>
        <dbReference type="SAM" id="SignalP"/>
    </source>
</evidence>
<dbReference type="GO" id="GO:0005507">
    <property type="term" value="F:copper ion binding"/>
    <property type="evidence" value="ECO:0007669"/>
    <property type="project" value="TreeGrafter"/>
</dbReference>
<dbReference type="GeneID" id="103524434"/>
<gene>
    <name evidence="5 6" type="primary">LOC103524434</name>
</gene>
<dbReference type="InterPro" id="IPR011322">
    <property type="entry name" value="N-reg_PII-like_a/b"/>
</dbReference>